<dbReference type="STRING" id="1111738.GCA_000427905_01932"/>
<dbReference type="PANTHER" id="PTHR43080">
    <property type="entry name" value="CBS DOMAIN-CONTAINING PROTEIN CBSX3, MITOCHONDRIAL"/>
    <property type="match status" value="1"/>
</dbReference>
<evidence type="ECO:0000313" key="5">
    <source>
        <dbReference type="EMBL" id="PZM95542.1"/>
    </source>
</evidence>
<dbReference type="PANTHER" id="PTHR43080:SF26">
    <property type="entry name" value="REGULATORY PROTEIN"/>
    <property type="match status" value="1"/>
</dbReference>
<dbReference type="InterPro" id="IPR051257">
    <property type="entry name" value="Diverse_CBS-Domain"/>
</dbReference>
<gene>
    <name evidence="5" type="ORF">DIU77_12225</name>
</gene>
<keyword evidence="1 2" id="KW-0129">CBS domain</keyword>
<dbReference type="PROSITE" id="PS51371">
    <property type="entry name" value="CBS"/>
    <property type="match status" value="2"/>
</dbReference>
<accession>A0A2W4J8Q2</accession>
<dbReference type="InterPro" id="IPR046342">
    <property type="entry name" value="CBS_dom_sf"/>
</dbReference>
<feature type="domain" description="CBS" evidence="4">
    <location>
        <begin position="7"/>
        <end position="64"/>
    </location>
</feature>
<dbReference type="SUPFAM" id="SSF54631">
    <property type="entry name" value="CBS-domain pair"/>
    <property type="match status" value="1"/>
</dbReference>
<sequence length="212" mass="22579">MRARDIMTSPAVTVHRDTPVGTAAHLAAESGFPLVPVVGSGDLLVGVVSVADLTAVAGESARQAARLVADMMSPAPVAAEVDTDLADLVPAMLDRGVRCLPVVQNSRVVGVITRRDLVRTVDVDQTAARQEIRRRLERYGGRGRWTVAVHNGVATITDVLDDPIDRHIARVLAESVPGIVRAQVSVADDATARRPAADRLPRQRSATARPVR</sequence>
<dbReference type="SMART" id="SM00116">
    <property type="entry name" value="CBS"/>
    <property type="match status" value="2"/>
</dbReference>
<organism evidence="5">
    <name type="scientific">Thermocrispum agreste</name>
    <dbReference type="NCBI Taxonomy" id="37925"/>
    <lineage>
        <taxon>Bacteria</taxon>
        <taxon>Bacillati</taxon>
        <taxon>Actinomycetota</taxon>
        <taxon>Actinomycetes</taxon>
        <taxon>Pseudonocardiales</taxon>
        <taxon>Pseudonocardiaceae</taxon>
        <taxon>Thermocrispum</taxon>
    </lineage>
</organism>
<dbReference type="EMBL" id="QGUI01000467">
    <property type="protein sequence ID" value="PZM95542.1"/>
    <property type="molecule type" value="Genomic_DNA"/>
</dbReference>
<evidence type="ECO:0000256" key="3">
    <source>
        <dbReference type="SAM" id="MobiDB-lite"/>
    </source>
</evidence>
<evidence type="ECO:0000256" key="1">
    <source>
        <dbReference type="ARBA" id="ARBA00023122"/>
    </source>
</evidence>
<comment type="caution">
    <text evidence="5">The sequence shown here is derived from an EMBL/GenBank/DDBJ whole genome shotgun (WGS) entry which is preliminary data.</text>
</comment>
<evidence type="ECO:0000259" key="4">
    <source>
        <dbReference type="PROSITE" id="PS51371"/>
    </source>
</evidence>
<dbReference type="InterPro" id="IPR000644">
    <property type="entry name" value="CBS_dom"/>
</dbReference>
<feature type="compositionally biased region" description="Basic and acidic residues" evidence="3">
    <location>
        <begin position="191"/>
        <end position="201"/>
    </location>
</feature>
<dbReference type="Pfam" id="PF00571">
    <property type="entry name" value="CBS"/>
    <property type="match status" value="2"/>
</dbReference>
<name>A0A2W4J8Q2_9PSEU</name>
<reference evidence="5" key="1">
    <citation type="submission" date="2018-05" db="EMBL/GenBank/DDBJ databases">
        <authorList>
            <person name="Lanie J.A."/>
            <person name="Ng W.-L."/>
            <person name="Kazmierczak K.M."/>
            <person name="Andrzejewski T.M."/>
            <person name="Davidsen T.M."/>
            <person name="Wayne K.J."/>
            <person name="Tettelin H."/>
            <person name="Glass J.I."/>
            <person name="Rusch D."/>
            <person name="Podicherti R."/>
            <person name="Tsui H.-C.T."/>
            <person name="Winkler M.E."/>
        </authorList>
    </citation>
    <scope>NUCLEOTIDE SEQUENCE</scope>
    <source>
        <strain evidence="5">ZC4RG45</strain>
    </source>
</reference>
<feature type="domain" description="CBS" evidence="4">
    <location>
        <begin position="72"/>
        <end position="128"/>
    </location>
</feature>
<dbReference type="Gene3D" id="3.10.580.10">
    <property type="entry name" value="CBS-domain"/>
    <property type="match status" value="1"/>
</dbReference>
<protein>
    <submittedName>
        <fullName evidence="5">CBS domain-containing protein</fullName>
    </submittedName>
</protein>
<proteinExistence type="predicted"/>
<feature type="region of interest" description="Disordered" evidence="3">
    <location>
        <begin position="191"/>
        <end position="212"/>
    </location>
</feature>
<evidence type="ECO:0000256" key="2">
    <source>
        <dbReference type="PROSITE-ProRule" id="PRU00703"/>
    </source>
</evidence>
<dbReference type="AlphaFoldDB" id="A0A2W4J8Q2"/>